<dbReference type="Pfam" id="PF03724">
    <property type="entry name" value="META"/>
    <property type="match status" value="2"/>
</dbReference>
<organism evidence="2 3">
    <name type="scientific">Actinokineospora guangxiensis</name>
    <dbReference type="NCBI Taxonomy" id="1490288"/>
    <lineage>
        <taxon>Bacteria</taxon>
        <taxon>Bacillati</taxon>
        <taxon>Actinomycetota</taxon>
        <taxon>Actinomycetes</taxon>
        <taxon>Pseudonocardiales</taxon>
        <taxon>Pseudonocardiaceae</taxon>
        <taxon>Actinokineospora</taxon>
    </lineage>
</organism>
<accession>A0ABW0ESW0</accession>
<dbReference type="InterPro" id="IPR053147">
    <property type="entry name" value="Hsp_HslJ-like"/>
</dbReference>
<dbReference type="Gene3D" id="2.40.128.270">
    <property type="match status" value="2"/>
</dbReference>
<dbReference type="InterPro" id="IPR038670">
    <property type="entry name" value="HslJ-like_sf"/>
</dbReference>
<comment type="caution">
    <text evidence="2">The sequence shown here is derived from an EMBL/GenBank/DDBJ whole genome shotgun (WGS) entry which is preliminary data.</text>
</comment>
<reference evidence="3" key="1">
    <citation type="journal article" date="2019" name="Int. J. Syst. Evol. Microbiol.">
        <title>The Global Catalogue of Microorganisms (GCM) 10K type strain sequencing project: providing services to taxonomists for standard genome sequencing and annotation.</title>
        <authorList>
            <consortium name="The Broad Institute Genomics Platform"/>
            <consortium name="The Broad Institute Genome Sequencing Center for Infectious Disease"/>
            <person name="Wu L."/>
            <person name="Ma J."/>
        </authorList>
    </citation>
    <scope>NUCLEOTIDE SEQUENCE [LARGE SCALE GENOMIC DNA]</scope>
    <source>
        <strain evidence="3">CCUG 59778</strain>
    </source>
</reference>
<dbReference type="Proteomes" id="UP001596157">
    <property type="component" value="Unassembled WGS sequence"/>
</dbReference>
<gene>
    <name evidence="2" type="ORF">ACFPM7_20745</name>
</gene>
<evidence type="ECO:0000313" key="2">
    <source>
        <dbReference type="EMBL" id="MFC5289488.1"/>
    </source>
</evidence>
<dbReference type="InterPro" id="IPR005184">
    <property type="entry name" value="DUF306_Meta_HslJ"/>
</dbReference>
<dbReference type="PANTHER" id="PTHR35535:SF2">
    <property type="entry name" value="DUF306 DOMAIN-CONTAINING PROTEIN"/>
    <property type="match status" value="1"/>
</dbReference>
<keyword evidence="3" id="KW-1185">Reference proteome</keyword>
<proteinExistence type="predicted"/>
<name>A0ABW0ESW0_9PSEU</name>
<protein>
    <submittedName>
        <fullName evidence="2">META domain-containing protein</fullName>
    </submittedName>
</protein>
<evidence type="ECO:0000259" key="1">
    <source>
        <dbReference type="Pfam" id="PF03724"/>
    </source>
</evidence>
<dbReference type="EMBL" id="JBHSKF010000011">
    <property type="protein sequence ID" value="MFC5289488.1"/>
    <property type="molecule type" value="Genomic_DNA"/>
</dbReference>
<feature type="domain" description="DUF306" evidence="1">
    <location>
        <begin position="6"/>
        <end position="93"/>
    </location>
</feature>
<dbReference type="PANTHER" id="PTHR35535">
    <property type="entry name" value="HEAT SHOCK PROTEIN HSLJ"/>
    <property type="match status" value="1"/>
</dbReference>
<feature type="domain" description="DUF306" evidence="1">
    <location>
        <begin position="104"/>
        <end position="205"/>
    </location>
</feature>
<evidence type="ECO:0000313" key="3">
    <source>
        <dbReference type="Proteomes" id="UP001596157"/>
    </source>
</evidence>
<sequence length="211" mass="21771">MYTSESGRDLVTGTTVRLDFTDDGRLVANAGCNTISGAVDTADGALAVADLTTTEMGCAGPLHSQDEWLAAFLGGSPAWRVDGERLVLSGEGAELVFGREKTPPLQGTVWVVDSIREGDMVSSVTERATVEFGADTVTVDTGCNSGSAGYQVSGGTIVFEQLVLTKMACPPGPAAQEQDLVAVLDGEAELAVDGTTITINKNGKGVWLKAG</sequence>